<sequence>MAGFPKNRISRERQEQALRESLSFGDFIESAQANRETLRENYAAYELNEQDLDFFAELEKPVVVLALAHDWCGDVAANLPLFARLEQATGKLNLRIIPRDPGNRDIADLYPYKDGQSRIPTYLFFSEAGEELGYFIERPDDITVLLKVWQEQFWTTHPELEGRGKPFGELAEDVRGALLADLKTRRQEVRNLEKSAILGHIRGILSPQAERAV</sequence>
<name>A0A6C0NXG0_9BACL</name>
<evidence type="ECO:0000313" key="2">
    <source>
        <dbReference type="Proteomes" id="UP000479114"/>
    </source>
</evidence>
<accession>A0A6C0NXG0</accession>
<dbReference type="InterPro" id="IPR036249">
    <property type="entry name" value="Thioredoxin-like_sf"/>
</dbReference>
<dbReference type="RefSeq" id="WP_162639698.1">
    <property type="nucleotide sequence ID" value="NZ_CP048286.1"/>
</dbReference>
<keyword evidence="2" id="KW-1185">Reference proteome</keyword>
<dbReference type="SUPFAM" id="SSF52833">
    <property type="entry name" value="Thioredoxin-like"/>
    <property type="match status" value="1"/>
</dbReference>
<dbReference type="EMBL" id="CP048286">
    <property type="protein sequence ID" value="QHW30889.1"/>
    <property type="molecule type" value="Genomic_DNA"/>
</dbReference>
<gene>
    <name evidence="1" type="ORF">GZH47_08505</name>
</gene>
<dbReference type="AlphaFoldDB" id="A0A6C0NXG0"/>
<organism evidence="1 2">
    <name type="scientific">Paenibacillus rhizovicinus</name>
    <dbReference type="NCBI Taxonomy" id="2704463"/>
    <lineage>
        <taxon>Bacteria</taxon>
        <taxon>Bacillati</taxon>
        <taxon>Bacillota</taxon>
        <taxon>Bacilli</taxon>
        <taxon>Bacillales</taxon>
        <taxon>Paenibacillaceae</taxon>
        <taxon>Paenibacillus</taxon>
    </lineage>
</organism>
<reference evidence="1 2" key="1">
    <citation type="submission" date="2020-02" db="EMBL/GenBank/DDBJ databases">
        <title>Paenibacillus sp. nov., isolated from rhizosphere soil of tomato.</title>
        <authorList>
            <person name="Weon H.-Y."/>
            <person name="Lee S.A."/>
        </authorList>
    </citation>
    <scope>NUCLEOTIDE SEQUENCE [LARGE SCALE GENOMIC DNA]</scope>
    <source>
        <strain evidence="1 2">14171R-81</strain>
    </source>
</reference>
<dbReference type="KEGG" id="prz:GZH47_08505"/>
<dbReference type="Proteomes" id="UP000479114">
    <property type="component" value="Chromosome"/>
</dbReference>
<dbReference type="Gene3D" id="3.40.30.10">
    <property type="entry name" value="Glutaredoxin"/>
    <property type="match status" value="1"/>
</dbReference>
<evidence type="ECO:0000313" key="1">
    <source>
        <dbReference type="EMBL" id="QHW30889.1"/>
    </source>
</evidence>
<protein>
    <submittedName>
        <fullName evidence="1">Thioredoxin family protein</fullName>
    </submittedName>
</protein>
<dbReference type="Pfam" id="PF14595">
    <property type="entry name" value="Thioredoxin_9"/>
    <property type="match status" value="1"/>
</dbReference>
<proteinExistence type="predicted"/>